<protein>
    <submittedName>
        <fullName evidence="2">Cell division topological determinant MinJ</fullName>
    </submittedName>
</protein>
<feature type="transmembrane region" description="Helical" evidence="1">
    <location>
        <begin position="12"/>
        <end position="36"/>
    </location>
</feature>
<feature type="transmembrane region" description="Helical" evidence="1">
    <location>
        <begin position="84"/>
        <end position="100"/>
    </location>
</feature>
<feature type="transmembrane region" description="Helical" evidence="1">
    <location>
        <begin position="107"/>
        <end position="124"/>
    </location>
</feature>
<keyword evidence="1" id="KW-0812">Transmembrane</keyword>
<evidence type="ECO:0000313" key="2">
    <source>
        <dbReference type="EMBL" id="CQR70394.1"/>
    </source>
</evidence>
<reference evidence="3" key="1">
    <citation type="submission" date="2015-03" db="EMBL/GenBank/DDBJ databases">
        <authorList>
            <person name="Nijsse Bart"/>
        </authorList>
    </citation>
    <scope>NUCLEOTIDE SEQUENCE [LARGE SCALE GENOMIC DNA]</scope>
</reference>
<keyword evidence="2" id="KW-0131">Cell cycle</keyword>
<sequence length="413" mass="45834">MFPWPDLILLIIRGTLDVVVDVNFWLILALVGYQYWQMQKSQRKMFGVYKYSLTKQILLAGVYGLIGGITGSFLLTIVGVTLNQLGLNYIWPVALALMLINMRFLCFAYAGGLVALANIIFGWPEVNVPQVLSLVAVLHITESLLIAISGSYSAMPMIVKKQDGRLVGAFSLQNFWPLPLVILVAVAIPSGTISDGVMKMPEWWPLLTAVQEPPSGSGLLYVMAPVVAALGYTDMAIASLPQQRRWHSALHLAGYSILLLVLALLSAKYDWLQVFAAILSPLGHELLIQLDNRREMEVPPRFVPTPYGLMVLDTVGDSPAANVFKPGDIIINVAGLPINSRYDLAAAISQATEEFNIIFERAGKEVRKNSKFKQGERWLGVILVPEGDELFYVEMITNRYGLIDWLKDKFKKP</sequence>
<dbReference type="AlphaFoldDB" id="A0A0U1KUM4"/>
<dbReference type="InterPro" id="IPR036034">
    <property type="entry name" value="PDZ_sf"/>
</dbReference>
<dbReference type="EMBL" id="CTRP01000003">
    <property type="protein sequence ID" value="CQR70394.1"/>
    <property type="molecule type" value="Genomic_DNA"/>
</dbReference>
<dbReference type="SUPFAM" id="SSF50156">
    <property type="entry name" value="PDZ domain-like"/>
    <property type="match status" value="1"/>
</dbReference>
<keyword evidence="1" id="KW-0472">Membrane</keyword>
<evidence type="ECO:0000256" key="1">
    <source>
        <dbReference type="SAM" id="Phobius"/>
    </source>
</evidence>
<gene>
    <name evidence="2" type="ORF">SpAn4DRAFT_1363</name>
</gene>
<feature type="transmembrane region" description="Helical" evidence="1">
    <location>
        <begin position="175"/>
        <end position="198"/>
    </location>
</feature>
<accession>A0A0U1KUM4</accession>
<dbReference type="Proteomes" id="UP000049855">
    <property type="component" value="Unassembled WGS sequence"/>
</dbReference>
<keyword evidence="2" id="KW-0132">Cell division</keyword>
<keyword evidence="3" id="KW-1185">Reference proteome</keyword>
<name>A0A0U1KUM4_9FIRM</name>
<keyword evidence="1" id="KW-1133">Transmembrane helix</keyword>
<dbReference type="RefSeq" id="WP_021169132.1">
    <property type="nucleotide sequence ID" value="NZ_CTRP01000003.1"/>
</dbReference>
<evidence type="ECO:0000313" key="3">
    <source>
        <dbReference type="Proteomes" id="UP000049855"/>
    </source>
</evidence>
<dbReference type="Gene3D" id="2.30.42.10">
    <property type="match status" value="1"/>
</dbReference>
<feature type="transmembrane region" description="Helical" evidence="1">
    <location>
        <begin position="57"/>
        <end position="78"/>
    </location>
</feature>
<proteinExistence type="predicted"/>
<feature type="transmembrane region" description="Helical" evidence="1">
    <location>
        <begin position="130"/>
        <end position="154"/>
    </location>
</feature>
<feature type="transmembrane region" description="Helical" evidence="1">
    <location>
        <begin position="218"/>
        <end position="237"/>
    </location>
</feature>
<feature type="transmembrane region" description="Helical" evidence="1">
    <location>
        <begin position="249"/>
        <end position="265"/>
    </location>
</feature>
<organism evidence="2 3">
    <name type="scientific">Sporomusa ovata</name>
    <dbReference type="NCBI Taxonomy" id="2378"/>
    <lineage>
        <taxon>Bacteria</taxon>
        <taxon>Bacillati</taxon>
        <taxon>Bacillota</taxon>
        <taxon>Negativicutes</taxon>
        <taxon>Selenomonadales</taxon>
        <taxon>Sporomusaceae</taxon>
        <taxon>Sporomusa</taxon>
    </lineage>
</organism>
<dbReference type="GO" id="GO:0051301">
    <property type="term" value="P:cell division"/>
    <property type="evidence" value="ECO:0007669"/>
    <property type="project" value="UniProtKB-KW"/>
</dbReference>